<dbReference type="GO" id="GO:0006412">
    <property type="term" value="P:translation"/>
    <property type="evidence" value="ECO:0007669"/>
    <property type="project" value="InterPro"/>
</dbReference>
<dbReference type="PANTHER" id="PTHR11652">
    <property type="entry name" value="30S RIBOSOMAL PROTEIN S12 FAMILY MEMBER"/>
    <property type="match status" value="1"/>
</dbReference>
<dbReference type="InterPro" id="IPR012340">
    <property type="entry name" value="NA-bd_OB-fold"/>
</dbReference>
<dbReference type="OrthoDB" id="1713912at2759"/>
<evidence type="ECO:0000256" key="1">
    <source>
        <dbReference type="ARBA" id="ARBA00005657"/>
    </source>
</evidence>
<dbReference type="GO" id="GO:0003735">
    <property type="term" value="F:structural constituent of ribosome"/>
    <property type="evidence" value="ECO:0007669"/>
    <property type="project" value="InterPro"/>
</dbReference>
<gene>
    <name evidence="4" type="ORF">PSACC_00827</name>
</gene>
<dbReference type="STRING" id="1246581.A0A2H9TNI6"/>
<comment type="caution">
    <text evidence="4">The sequence shown here is derived from an EMBL/GenBank/DDBJ whole genome shotgun (WGS) entry which is preliminary data.</text>
</comment>
<dbReference type="CDD" id="cd03367">
    <property type="entry name" value="Ribosomal_S23"/>
    <property type="match status" value="1"/>
</dbReference>
<keyword evidence="3" id="KW-0687">Ribonucleoprotein</keyword>
<dbReference type="Gene3D" id="2.40.50.140">
    <property type="entry name" value="Nucleic acid-binding proteins"/>
    <property type="match status" value="1"/>
</dbReference>
<comment type="similarity">
    <text evidence="1">Belongs to the universal ribosomal protein uS12 family.</text>
</comment>
<dbReference type="NCBIfam" id="TIGR00982">
    <property type="entry name" value="uS12_E_A"/>
    <property type="match status" value="1"/>
</dbReference>
<dbReference type="InterPro" id="IPR005680">
    <property type="entry name" value="Ribosomal_uS12_euk/arc"/>
</dbReference>
<protein>
    <submittedName>
        <fullName evidence="4">40S ribosomal protein S23</fullName>
    </submittedName>
</protein>
<dbReference type="FunFam" id="2.40.50.140:FF:000007">
    <property type="entry name" value="40S ribosomal protein S23"/>
    <property type="match status" value="1"/>
</dbReference>
<dbReference type="EMBL" id="MTSL01000065">
    <property type="protein sequence ID" value="PJF19315.1"/>
    <property type="molecule type" value="Genomic_DNA"/>
</dbReference>
<keyword evidence="2 4" id="KW-0689">Ribosomal protein</keyword>
<organism evidence="4 5">
    <name type="scientific">Paramicrosporidium saccamoebae</name>
    <dbReference type="NCBI Taxonomy" id="1246581"/>
    <lineage>
        <taxon>Eukaryota</taxon>
        <taxon>Fungi</taxon>
        <taxon>Fungi incertae sedis</taxon>
        <taxon>Cryptomycota</taxon>
        <taxon>Cryptomycota incertae sedis</taxon>
        <taxon>Paramicrosporidium</taxon>
    </lineage>
</organism>
<dbReference type="GO" id="GO:0015935">
    <property type="term" value="C:small ribosomal subunit"/>
    <property type="evidence" value="ECO:0007669"/>
    <property type="project" value="InterPro"/>
</dbReference>
<reference evidence="4 5" key="1">
    <citation type="submission" date="2016-10" db="EMBL/GenBank/DDBJ databases">
        <title>The genome of Paramicrosporidium saccamoebae is the missing link in understanding Cryptomycota and Microsporidia evolution.</title>
        <authorList>
            <person name="Quandt C.A."/>
            <person name="Beaudet D."/>
            <person name="Corsaro D."/>
            <person name="Michel R."/>
            <person name="Corradi N."/>
            <person name="James T."/>
        </authorList>
    </citation>
    <scope>NUCLEOTIDE SEQUENCE [LARGE SCALE GENOMIC DNA]</scope>
    <source>
        <strain evidence="4 5">KSL3</strain>
    </source>
</reference>
<evidence type="ECO:0000313" key="5">
    <source>
        <dbReference type="Proteomes" id="UP000240830"/>
    </source>
</evidence>
<accession>A0A2H9TNI6</accession>
<dbReference type="PROSITE" id="PS00055">
    <property type="entry name" value="RIBOSOMAL_S12"/>
    <property type="match status" value="1"/>
</dbReference>
<dbReference type="SUPFAM" id="SSF50249">
    <property type="entry name" value="Nucleic acid-binding proteins"/>
    <property type="match status" value="1"/>
</dbReference>
<keyword evidence="5" id="KW-1185">Reference proteome</keyword>
<proteinExistence type="inferred from homology"/>
<evidence type="ECO:0000313" key="4">
    <source>
        <dbReference type="EMBL" id="PJF19315.1"/>
    </source>
</evidence>
<sequence>MRTVFLFISESGPESSEENEDDIAAIKVALLAAYQQDFNICPLPPVMRISSMSQPTIYHDGKSSKEMDPEVFPFNTKEETLTAPSTMFPAQPLDKFDDYSRATIMYRLCRFFQDHLPEVEDQVLVVYGLLIVRLATMGTPLEQPDLQHLLQSGSMFSSVSFRERAITQRFSDLSFEVSKLDVQDMEVHVNEEFKLDHVRFIQSCFFPEIKEKFRRRYPLPEQLALLWSDALAPIKCRFPTLEEHVKSCLLARCKPRGLHAARKLRTDRRLSRWADKTYRSRGLGTVWKSSPFQGASHAKGIVLEKLGIESKQPNSAVRKAVRVQLIKNSKKITAFVPNDGCLNFVEINDEVLIAGFGNKGRSKGDIPGVKFKVVKVSGVALLALWKGKKEKPRS</sequence>
<evidence type="ECO:0000256" key="3">
    <source>
        <dbReference type="ARBA" id="ARBA00023274"/>
    </source>
</evidence>
<name>A0A2H9TNI6_9FUNG</name>
<evidence type="ECO:0000256" key="2">
    <source>
        <dbReference type="ARBA" id="ARBA00022980"/>
    </source>
</evidence>
<dbReference type="InterPro" id="IPR006032">
    <property type="entry name" value="Ribosomal_uS12"/>
</dbReference>
<dbReference type="Proteomes" id="UP000240830">
    <property type="component" value="Unassembled WGS sequence"/>
</dbReference>
<dbReference type="AlphaFoldDB" id="A0A2H9TNI6"/>
<dbReference type="Pfam" id="PF00164">
    <property type="entry name" value="Ribosom_S12_S23"/>
    <property type="match status" value="1"/>
</dbReference>